<sequence>MSKQKQWKGYYYAGYNYLRTPKGRHDAVDYIQAVVIIMGIAAILIGAMKWWRNM</sequence>
<accession>A0A0U1KYP7</accession>
<dbReference type="Proteomes" id="UP000049855">
    <property type="component" value="Unassembled WGS sequence"/>
</dbReference>
<name>A0A0U1KYP7_9FIRM</name>
<keyword evidence="1" id="KW-0472">Membrane</keyword>
<dbReference type="EMBL" id="CTRP01000010">
    <property type="protein sequence ID" value="CQR72540.1"/>
    <property type="molecule type" value="Genomic_DNA"/>
</dbReference>
<gene>
    <name evidence="2" type="ORF">SpAn4DRAFT_3000</name>
</gene>
<proteinExistence type="predicted"/>
<keyword evidence="1" id="KW-0812">Transmembrane</keyword>
<evidence type="ECO:0000313" key="3">
    <source>
        <dbReference type="Proteomes" id="UP000049855"/>
    </source>
</evidence>
<keyword evidence="3" id="KW-1185">Reference proteome</keyword>
<dbReference type="RefSeq" id="WP_169534918.1">
    <property type="nucleotide sequence ID" value="NZ_CTRP01000010.1"/>
</dbReference>
<dbReference type="AlphaFoldDB" id="A0A0U1KYP7"/>
<keyword evidence="1" id="KW-1133">Transmembrane helix</keyword>
<protein>
    <submittedName>
        <fullName evidence="2">Uncharacterized protein</fullName>
    </submittedName>
</protein>
<organism evidence="2 3">
    <name type="scientific">Sporomusa ovata</name>
    <dbReference type="NCBI Taxonomy" id="2378"/>
    <lineage>
        <taxon>Bacteria</taxon>
        <taxon>Bacillati</taxon>
        <taxon>Bacillota</taxon>
        <taxon>Negativicutes</taxon>
        <taxon>Selenomonadales</taxon>
        <taxon>Sporomusaceae</taxon>
        <taxon>Sporomusa</taxon>
    </lineage>
</organism>
<feature type="transmembrane region" description="Helical" evidence="1">
    <location>
        <begin position="30"/>
        <end position="51"/>
    </location>
</feature>
<evidence type="ECO:0000313" key="2">
    <source>
        <dbReference type="EMBL" id="CQR72540.1"/>
    </source>
</evidence>
<evidence type="ECO:0000256" key="1">
    <source>
        <dbReference type="SAM" id="Phobius"/>
    </source>
</evidence>
<reference evidence="3" key="1">
    <citation type="submission" date="2015-03" db="EMBL/GenBank/DDBJ databases">
        <authorList>
            <person name="Nijsse Bart"/>
        </authorList>
    </citation>
    <scope>NUCLEOTIDE SEQUENCE [LARGE SCALE GENOMIC DNA]</scope>
</reference>